<keyword evidence="4" id="KW-0235">DNA replication</keyword>
<dbReference type="AlphaFoldDB" id="A0A343JCV0"/>
<proteinExistence type="inferred from homology"/>
<name>A0A343JCV0_9CLOT</name>
<dbReference type="InterPro" id="IPR002298">
    <property type="entry name" value="DNA_polymerase_A"/>
</dbReference>
<dbReference type="EC" id="2.7.7.7" evidence="2"/>
<dbReference type="Gene3D" id="3.30.70.370">
    <property type="match status" value="1"/>
</dbReference>
<reference evidence="8 9" key="1">
    <citation type="submission" date="2016-08" db="EMBL/GenBank/DDBJ databases">
        <title>Complete Genome Sequence Of The Indigo Reducing Clostridium isatidis DSM15098.</title>
        <authorList>
            <person name="Little G.T."/>
            <person name="Minton N.P."/>
        </authorList>
    </citation>
    <scope>NUCLEOTIDE SEQUENCE [LARGE SCALE GENOMIC DNA]</scope>
    <source>
        <strain evidence="8 9">DSM 15098</strain>
    </source>
</reference>
<evidence type="ECO:0000256" key="4">
    <source>
        <dbReference type="ARBA" id="ARBA00022705"/>
    </source>
</evidence>
<dbReference type="InterPro" id="IPR001098">
    <property type="entry name" value="DNA-dir_DNA_pol_A_palm_dom"/>
</dbReference>
<dbReference type="SMART" id="SM00482">
    <property type="entry name" value="POLAc"/>
    <property type="match status" value="1"/>
</dbReference>
<dbReference type="PANTHER" id="PTHR10133:SF27">
    <property type="entry name" value="DNA POLYMERASE NU"/>
    <property type="match status" value="1"/>
</dbReference>
<evidence type="ECO:0000259" key="6">
    <source>
        <dbReference type="SMART" id="SM00474"/>
    </source>
</evidence>
<dbReference type="OrthoDB" id="4053at2"/>
<dbReference type="InterPro" id="IPR002562">
    <property type="entry name" value="3'-5'_exonuclease_dom"/>
</dbReference>
<dbReference type="SMART" id="SM00474">
    <property type="entry name" value="35EXOc"/>
    <property type="match status" value="1"/>
</dbReference>
<dbReference type="Pfam" id="PF01612">
    <property type="entry name" value="DNA_pol_A_exo1"/>
    <property type="match status" value="1"/>
</dbReference>
<dbReference type="Gene3D" id="1.20.1060.10">
    <property type="entry name" value="Taq DNA Polymerase, Chain T, domain 4"/>
    <property type="match status" value="1"/>
</dbReference>
<evidence type="ECO:0000256" key="2">
    <source>
        <dbReference type="ARBA" id="ARBA00012417"/>
    </source>
</evidence>
<feature type="domain" description="3'-5' exonuclease" evidence="6">
    <location>
        <begin position="3"/>
        <end position="149"/>
    </location>
</feature>
<dbReference type="RefSeq" id="WP_119865493.1">
    <property type="nucleotide sequence ID" value="NZ_CP016786.1"/>
</dbReference>
<dbReference type="GO" id="GO:0008408">
    <property type="term" value="F:3'-5' exonuclease activity"/>
    <property type="evidence" value="ECO:0007669"/>
    <property type="project" value="InterPro"/>
</dbReference>
<protein>
    <recommendedName>
        <fullName evidence="3">DNA polymerase I</fullName>
        <ecNumber evidence="2">2.7.7.7</ecNumber>
    </recommendedName>
</protein>
<dbReference type="InterPro" id="IPR012337">
    <property type="entry name" value="RNaseH-like_sf"/>
</dbReference>
<sequence length="532" mass="60873">MKNNEVFFFDTETDSLDFRTGKIKLIAFSKGLNEVVTTTSVDERLKSILNDKNIIKVFHNAKFDVGFFQSKGYRVNNYHCTLLMAQVLGEEKLSLKALAKKYLDVDMDKSMQHSDNWQETEITQEHIDYAVKDVEHTRALYYKLLDLLVENNLLTVYERERRALPAIVMLESNGINMEYDKWNARLDDDRRLAIELEIMIKGLLDRKELNLNSPKQLVEAIAEYGIKLHSTSDDELAKYSDEHEVIKLIRKYRRLQTKIKTYGEKLKTFINDDGRIRADWRLMGASSGRMSCNNPPLQAMPGNSREFFVADKGYKLVGADYSQIELRVLATISKDEALKSYFNNGIDLHLGTASLVFKKPIDEISKEERQVAKSLNFGIVYGITAYGIQKNLRKSGITTSLEEAEKYRIEFLNVYPKVKELQDALLKADYIKTLGGRRWQGGSLSMTQRLNLPIQGSAAEGLKEALALLVERMKDSWRLVAVVHDEILLEVPQDEAKEAKNILESCMVDGMKTIVKDIPIIVDSLVSNNWCK</sequence>
<dbReference type="EMBL" id="CP016786">
    <property type="protein sequence ID" value="ASW43358.1"/>
    <property type="molecule type" value="Genomic_DNA"/>
</dbReference>
<keyword evidence="9" id="KW-1185">Reference proteome</keyword>
<dbReference type="SUPFAM" id="SSF56672">
    <property type="entry name" value="DNA/RNA polymerases"/>
    <property type="match status" value="1"/>
</dbReference>
<dbReference type="GO" id="GO:0006302">
    <property type="term" value="P:double-strand break repair"/>
    <property type="evidence" value="ECO:0007669"/>
    <property type="project" value="TreeGrafter"/>
</dbReference>
<accession>A0A343JCV0</accession>
<dbReference type="InterPro" id="IPR043502">
    <property type="entry name" value="DNA/RNA_pol_sf"/>
</dbReference>
<evidence type="ECO:0000313" key="9">
    <source>
        <dbReference type="Proteomes" id="UP000264883"/>
    </source>
</evidence>
<evidence type="ECO:0000256" key="5">
    <source>
        <dbReference type="ARBA" id="ARBA00049244"/>
    </source>
</evidence>
<evidence type="ECO:0000259" key="7">
    <source>
        <dbReference type="SMART" id="SM00482"/>
    </source>
</evidence>
<dbReference type="Pfam" id="PF00476">
    <property type="entry name" value="DNA_pol_A"/>
    <property type="match status" value="1"/>
</dbReference>
<organism evidence="8 9">
    <name type="scientific">Clostridium isatidis</name>
    <dbReference type="NCBI Taxonomy" id="182773"/>
    <lineage>
        <taxon>Bacteria</taxon>
        <taxon>Bacillati</taxon>
        <taxon>Bacillota</taxon>
        <taxon>Clostridia</taxon>
        <taxon>Eubacteriales</taxon>
        <taxon>Clostridiaceae</taxon>
        <taxon>Clostridium</taxon>
    </lineage>
</organism>
<dbReference type="Gene3D" id="1.10.150.20">
    <property type="entry name" value="5' to 3' exonuclease, C-terminal subdomain"/>
    <property type="match status" value="1"/>
</dbReference>
<dbReference type="GO" id="GO:0003677">
    <property type="term" value="F:DNA binding"/>
    <property type="evidence" value="ECO:0007669"/>
    <property type="project" value="InterPro"/>
</dbReference>
<dbReference type="GO" id="GO:0003887">
    <property type="term" value="F:DNA-directed DNA polymerase activity"/>
    <property type="evidence" value="ECO:0007669"/>
    <property type="project" value="UniProtKB-EC"/>
</dbReference>
<comment type="similarity">
    <text evidence="1">Belongs to the DNA polymerase type-A family.</text>
</comment>
<dbReference type="GO" id="GO:0006261">
    <property type="term" value="P:DNA-templated DNA replication"/>
    <property type="evidence" value="ECO:0007669"/>
    <property type="project" value="InterPro"/>
</dbReference>
<gene>
    <name evidence="8" type="ORF">BEN51_07650</name>
</gene>
<dbReference type="KEGG" id="cia:BEN51_07650"/>
<dbReference type="InterPro" id="IPR036397">
    <property type="entry name" value="RNaseH_sf"/>
</dbReference>
<dbReference type="PANTHER" id="PTHR10133">
    <property type="entry name" value="DNA POLYMERASE I"/>
    <property type="match status" value="1"/>
</dbReference>
<feature type="domain" description="DNA-directed DNA polymerase family A palm" evidence="7">
    <location>
        <begin position="302"/>
        <end position="495"/>
    </location>
</feature>
<evidence type="ECO:0000313" key="8">
    <source>
        <dbReference type="EMBL" id="ASW43358.1"/>
    </source>
</evidence>
<dbReference type="Proteomes" id="UP000264883">
    <property type="component" value="Chromosome"/>
</dbReference>
<dbReference type="CDD" id="cd08639">
    <property type="entry name" value="DNA_pol_A_Aquificae_like"/>
    <property type="match status" value="1"/>
</dbReference>
<evidence type="ECO:0000256" key="1">
    <source>
        <dbReference type="ARBA" id="ARBA00007705"/>
    </source>
</evidence>
<evidence type="ECO:0000256" key="3">
    <source>
        <dbReference type="ARBA" id="ARBA00020311"/>
    </source>
</evidence>
<comment type="catalytic activity">
    <reaction evidence="5">
        <text>DNA(n) + a 2'-deoxyribonucleoside 5'-triphosphate = DNA(n+1) + diphosphate</text>
        <dbReference type="Rhea" id="RHEA:22508"/>
        <dbReference type="Rhea" id="RHEA-COMP:17339"/>
        <dbReference type="Rhea" id="RHEA-COMP:17340"/>
        <dbReference type="ChEBI" id="CHEBI:33019"/>
        <dbReference type="ChEBI" id="CHEBI:61560"/>
        <dbReference type="ChEBI" id="CHEBI:173112"/>
        <dbReference type="EC" id="2.7.7.7"/>
    </reaction>
</comment>
<dbReference type="SUPFAM" id="SSF53098">
    <property type="entry name" value="Ribonuclease H-like"/>
    <property type="match status" value="1"/>
</dbReference>
<dbReference type="PRINTS" id="PR00868">
    <property type="entry name" value="DNAPOLI"/>
</dbReference>
<dbReference type="Gene3D" id="3.30.420.10">
    <property type="entry name" value="Ribonuclease H-like superfamily/Ribonuclease H"/>
    <property type="match status" value="1"/>
</dbReference>